<gene>
    <name evidence="1" type="ORF">LPB19_03260</name>
</gene>
<keyword evidence="2" id="KW-1185">Reference proteome</keyword>
<organism evidence="1 2">
    <name type="scientific">Marinobacter salinisoli</name>
    <dbReference type="NCBI Taxonomy" id="2769486"/>
    <lineage>
        <taxon>Bacteria</taxon>
        <taxon>Pseudomonadati</taxon>
        <taxon>Pseudomonadota</taxon>
        <taxon>Gammaproteobacteria</taxon>
        <taxon>Pseudomonadales</taxon>
        <taxon>Marinobacteraceae</taxon>
        <taxon>Marinobacter</taxon>
    </lineage>
</organism>
<name>A0ABX7MT03_9GAMM</name>
<sequence length="46" mass="5013">MRALPEQKCLVVEGVSRNISRAHDATIETSTRSELVASTSQNLAEL</sequence>
<evidence type="ECO:0000313" key="1">
    <source>
        <dbReference type="EMBL" id="QSP95451.1"/>
    </source>
</evidence>
<dbReference type="RefSeq" id="WP_206644690.1">
    <property type="nucleotide sequence ID" value="NZ_CP071247.1"/>
</dbReference>
<accession>A0ABX7MT03</accession>
<proteinExistence type="predicted"/>
<dbReference type="Proteomes" id="UP000663555">
    <property type="component" value="Chromosome"/>
</dbReference>
<protein>
    <submittedName>
        <fullName evidence="1">Uncharacterized protein</fullName>
    </submittedName>
</protein>
<reference evidence="1 2" key="1">
    <citation type="submission" date="2021-03" db="EMBL/GenBank/DDBJ databases">
        <title>Genome sequencing of Marinobacter sp. LPB0319.</title>
        <authorList>
            <person name="Kim J."/>
        </authorList>
    </citation>
    <scope>NUCLEOTIDE SEQUENCE [LARGE SCALE GENOMIC DNA]</scope>
    <source>
        <strain evidence="1 2">LPB0319</strain>
    </source>
</reference>
<dbReference type="EMBL" id="CP071247">
    <property type="protein sequence ID" value="QSP95451.1"/>
    <property type="molecule type" value="Genomic_DNA"/>
</dbReference>
<evidence type="ECO:0000313" key="2">
    <source>
        <dbReference type="Proteomes" id="UP000663555"/>
    </source>
</evidence>